<dbReference type="CDD" id="cd06121">
    <property type="entry name" value="cupin_YML079wp"/>
    <property type="match status" value="1"/>
</dbReference>
<dbReference type="KEGG" id="pmes:FX988_01082"/>
<dbReference type="InterPro" id="IPR014710">
    <property type="entry name" value="RmlC-like_jellyroll"/>
</dbReference>
<name>A0A857JI55_9ALTE</name>
<accession>A0A857JI55</accession>
<protein>
    <recommendedName>
        <fullName evidence="1">DUF985 domain-containing protein</fullName>
    </recommendedName>
</protein>
<proteinExistence type="predicted"/>
<gene>
    <name evidence="2" type="ORF">FX988_01082</name>
</gene>
<dbReference type="SUPFAM" id="SSF51182">
    <property type="entry name" value="RmlC-like cupins"/>
    <property type="match status" value="1"/>
</dbReference>
<reference evidence="2 3" key="1">
    <citation type="submission" date="2019-12" db="EMBL/GenBank/DDBJ databases">
        <title>Genome sequencing and assembly of endphytes of Porphyra tenera.</title>
        <authorList>
            <person name="Park J.M."/>
            <person name="Shin R."/>
            <person name="Jo S.H."/>
        </authorList>
    </citation>
    <scope>NUCLEOTIDE SEQUENCE [LARGE SCALE GENOMIC DNA]</scope>
    <source>
        <strain evidence="2 3">GPM4</strain>
    </source>
</reference>
<keyword evidence="3" id="KW-1185">Reference proteome</keyword>
<dbReference type="PANTHER" id="PTHR33387">
    <property type="entry name" value="RMLC-LIKE JELLY ROLL FOLD PROTEIN"/>
    <property type="match status" value="1"/>
</dbReference>
<dbReference type="PANTHER" id="PTHR33387:SF3">
    <property type="entry name" value="DUF985 DOMAIN-CONTAINING PROTEIN"/>
    <property type="match status" value="1"/>
</dbReference>
<evidence type="ECO:0000259" key="1">
    <source>
        <dbReference type="Pfam" id="PF06172"/>
    </source>
</evidence>
<dbReference type="Gene3D" id="2.60.120.10">
    <property type="entry name" value="Jelly Rolls"/>
    <property type="match status" value="1"/>
</dbReference>
<sequence>MLRKLALKSTTITKGKVNTLLMICTMAVAVTLNPSYVSANPLAPTLSKEQVIEQLNLSHHFEGGYFRQTFKANHRDKVTTKRGERVTMTAIFYMLTDDNNIDHFHTKYSDGIEFYHMGAPITYHMIYPDGRYEKVVVGPDIQNGQQLQLPVPGGTYKAAELPSGAYGLVSEAVSPGWEKEDMIEVSQEELLEKFPQHKAIIKRLANKGAHYTNSIK</sequence>
<dbReference type="RefSeq" id="WP_160178666.1">
    <property type="nucleotide sequence ID" value="NZ_CP047656.1"/>
</dbReference>
<dbReference type="EMBL" id="CP047656">
    <property type="protein sequence ID" value="QHJ10860.1"/>
    <property type="molecule type" value="Genomic_DNA"/>
</dbReference>
<feature type="domain" description="DUF985" evidence="1">
    <location>
        <begin position="49"/>
        <end position="182"/>
    </location>
</feature>
<dbReference type="InterPro" id="IPR039935">
    <property type="entry name" value="YML079W-like"/>
</dbReference>
<dbReference type="AlphaFoldDB" id="A0A857JI55"/>
<evidence type="ECO:0000313" key="3">
    <source>
        <dbReference type="Proteomes" id="UP000464524"/>
    </source>
</evidence>
<dbReference type="Pfam" id="PF06172">
    <property type="entry name" value="Cupin_5"/>
    <property type="match status" value="1"/>
</dbReference>
<evidence type="ECO:0000313" key="2">
    <source>
        <dbReference type="EMBL" id="QHJ10860.1"/>
    </source>
</evidence>
<dbReference type="OrthoDB" id="9798288at2"/>
<organism evidence="2 3">
    <name type="scientific">Paraglaciecola mesophila</name>
    <dbReference type="NCBI Taxonomy" id="197222"/>
    <lineage>
        <taxon>Bacteria</taxon>
        <taxon>Pseudomonadati</taxon>
        <taxon>Pseudomonadota</taxon>
        <taxon>Gammaproteobacteria</taxon>
        <taxon>Alteromonadales</taxon>
        <taxon>Alteromonadaceae</taxon>
        <taxon>Paraglaciecola</taxon>
    </lineage>
</organism>
<dbReference type="InterPro" id="IPR009327">
    <property type="entry name" value="Cupin_DUF985"/>
</dbReference>
<dbReference type="Proteomes" id="UP000464524">
    <property type="component" value="Chromosome"/>
</dbReference>
<dbReference type="InterPro" id="IPR011051">
    <property type="entry name" value="RmlC_Cupin_sf"/>
</dbReference>